<evidence type="ECO:0000256" key="7">
    <source>
        <dbReference type="SAM" id="Phobius"/>
    </source>
</evidence>
<feature type="transmembrane region" description="Helical" evidence="7">
    <location>
        <begin position="172"/>
        <end position="191"/>
    </location>
</feature>
<dbReference type="SUPFAM" id="SSF103473">
    <property type="entry name" value="MFS general substrate transporter"/>
    <property type="match status" value="1"/>
</dbReference>
<dbReference type="InterPro" id="IPR036259">
    <property type="entry name" value="MFS_trans_sf"/>
</dbReference>
<dbReference type="InterPro" id="IPR050171">
    <property type="entry name" value="MFS_Transporters"/>
</dbReference>
<feature type="transmembrane region" description="Helical" evidence="7">
    <location>
        <begin position="285"/>
        <end position="305"/>
    </location>
</feature>
<dbReference type="GO" id="GO:0022857">
    <property type="term" value="F:transmembrane transporter activity"/>
    <property type="evidence" value="ECO:0007669"/>
    <property type="project" value="InterPro"/>
</dbReference>
<feature type="transmembrane region" description="Helical" evidence="7">
    <location>
        <begin position="220"/>
        <end position="242"/>
    </location>
</feature>
<feature type="transmembrane region" description="Helical" evidence="7">
    <location>
        <begin position="346"/>
        <end position="367"/>
    </location>
</feature>
<dbReference type="Proteomes" id="UP000095658">
    <property type="component" value="Unassembled WGS sequence"/>
</dbReference>
<evidence type="ECO:0000256" key="5">
    <source>
        <dbReference type="ARBA" id="ARBA00022989"/>
    </source>
</evidence>
<evidence type="ECO:0000256" key="1">
    <source>
        <dbReference type="ARBA" id="ARBA00004651"/>
    </source>
</evidence>
<comment type="caution">
    <text evidence="9">The sequence shown here is derived from an EMBL/GenBank/DDBJ whole genome shotgun (WGS) entry which is preliminary data.</text>
</comment>
<name>A0A1E7DJY1_9BACI</name>
<protein>
    <submittedName>
        <fullName evidence="9">MFS transporter</fullName>
    </submittedName>
</protein>
<evidence type="ECO:0000256" key="4">
    <source>
        <dbReference type="ARBA" id="ARBA00022692"/>
    </source>
</evidence>
<dbReference type="PANTHER" id="PTHR23517:SF3">
    <property type="entry name" value="INTEGRAL MEMBRANE TRANSPORT PROTEIN"/>
    <property type="match status" value="1"/>
</dbReference>
<organism evidence="9 10">
    <name type="scientific">Domibacillus iocasae</name>
    <dbReference type="NCBI Taxonomy" id="1714016"/>
    <lineage>
        <taxon>Bacteria</taxon>
        <taxon>Bacillati</taxon>
        <taxon>Bacillota</taxon>
        <taxon>Bacilli</taxon>
        <taxon>Bacillales</taxon>
        <taxon>Bacillaceae</taxon>
        <taxon>Domibacillus</taxon>
    </lineage>
</organism>
<feature type="transmembrane region" description="Helical" evidence="7">
    <location>
        <begin position="373"/>
        <end position="393"/>
    </location>
</feature>
<proteinExistence type="predicted"/>
<dbReference type="PROSITE" id="PS50850">
    <property type="entry name" value="MFS"/>
    <property type="match status" value="1"/>
</dbReference>
<keyword evidence="6 7" id="KW-0472">Membrane</keyword>
<feature type="transmembrane region" description="Helical" evidence="7">
    <location>
        <begin position="48"/>
        <end position="73"/>
    </location>
</feature>
<gene>
    <name evidence="9" type="ORF">BA724_13225</name>
</gene>
<keyword evidence="10" id="KW-1185">Reference proteome</keyword>
<accession>A0A1E7DJY1</accession>
<dbReference type="PANTHER" id="PTHR23517">
    <property type="entry name" value="RESISTANCE PROTEIN MDTM, PUTATIVE-RELATED-RELATED"/>
    <property type="match status" value="1"/>
</dbReference>
<evidence type="ECO:0000313" key="10">
    <source>
        <dbReference type="Proteomes" id="UP000095658"/>
    </source>
</evidence>
<feature type="transmembrane region" description="Helical" evidence="7">
    <location>
        <begin position="20"/>
        <end position="42"/>
    </location>
</feature>
<evidence type="ECO:0000259" key="8">
    <source>
        <dbReference type="PROSITE" id="PS50850"/>
    </source>
</evidence>
<evidence type="ECO:0000256" key="6">
    <source>
        <dbReference type="ARBA" id="ARBA00023136"/>
    </source>
</evidence>
<dbReference type="Gene3D" id="1.20.1250.20">
    <property type="entry name" value="MFS general substrate transporter like domains"/>
    <property type="match status" value="1"/>
</dbReference>
<dbReference type="Pfam" id="PF07690">
    <property type="entry name" value="MFS_1"/>
    <property type="match status" value="1"/>
</dbReference>
<keyword evidence="3" id="KW-1003">Cell membrane</keyword>
<keyword evidence="5 7" id="KW-1133">Transmembrane helix</keyword>
<dbReference type="STRING" id="1714016.BA724_13225"/>
<comment type="subcellular location">
    <subcellularLocation>
        <location evidence="1">Cell membrane</location>
        <topology evidence="1">Multi-pass membrane protein</topology>
    </subcellularLocation>
</comment>
<feature type="transmembrane region" description="Helical" evidence="7">
    <location>
        <begin position="85"/>
        <end position="103"/>
    </location>
</feature>
<reference evidence="9 10" key="1">
    <citation type="submission" date="2016-06" db="EMBL/GenBank/DDBJ databases">
        <title>Domibacillus iocasae genome sequencing.</title>
        <authorList>
            <person name="Verma A."/>
            <person name="Pal Y."/>
            <person name="Ojha A.K."/>
            <person name="Krishnamurthi S."/>
        </authorList>
    </citation>
    <scope>NUCLEOTIDE SEQUENCE [LARGE SCALE GENOMIC DNA]</scope>
    <source>
        <strain evidence="9 10">DSM 29979</strain>
    </source>
</reference>
<feature type="transmembrane region" description="Helical" evidence="7">
    <location>
        <begin position="109"/>
        <end position="130"/>
    </location>
</feature>
<sequence length="399" mass="44338">MGEYKEKEGNQDIQRKDHIYFLAAVFCFWFAIYIYAPVFGVYLQEVGFSFSAIGIILGAYGITQILLRFPLGILSDFLHNIRRQLFVGGFVVALISSLMLVYFESFFMVLIARLLAGVTASMWVMATVLYSHYFSADRASNAMGIMQFVTVATQFFSMAVSGWLVHVFNWDFPFWIGAAASILGAFFAWNIKEAETDSLTAPKNAIVHVKETIKMPNLKMLTFLSLMAHAVLFITIFGFSPIYAASLGVEEQSFIWLTCAFFIPHAAASLSLVFYRLDPRLNKSVLTACFIVTAIFLFAVPFSHALASLSIVHFFIGLALGFIFPVLLSEVVLISPPAFKMSAMGFFQSFYALGIFLGPLVAGVVAEQWSLDAVFTITGTLCIGAAVLVFLLWRRGINF</sequence>
<evidence type="ECO:0000313" key="9">
    <source>
        <dbReference type="EMBL" id="OES43386.1"/>
    </source>
</evidence>
<feature type="transmembrane region" description="Helical" evidence="7">
    <location>
        <begin position="142"/>
        <end position="166"/>
    </location>
</feature>
<dbReference type="GO" id="GO:0005886">
    <property type="term" value="C:plasma membrane"/>
    <property type="evidence" value="ECO:0007669"/>
    <property type="project" value="UniProtKB-SubCell"/>
</dbReference>
<feature type="transmembrane region" description="Helical" evidence="7">
    <location>
        <begin position="254"/>
        <end position="273"/>
    </location>
</feature>
<feature type="domain" description="Major facilitator superfamily (MFS) profile" evidence="8">
    <location>
        <begin position="17"/>
        <end position="397"/>
    </location>
</feature>
<feature type="transmembrane region" description="Helical" evidence="7">
    <location>
        <begin position="311"/>
        <end position="334"/>
    </location>
</feature>
<dbReference type="RefSeq" id="WP_069939824.1">
    <property type="nucleotide sequence ID" value="NZ_MAMP01000025.1"/>
</dbReference>
<dbReference type="InterPro" id="IPR020846">
    <property type="entry name" value="MFS_dom"/>
</dbReference>
<keyword evidence="4 7" id="KW-0812">Transmembrane</keyword>
<dbReference type="EMBL" id="MAMP01000025">
    <property type="protein sequence ID" value="OES43386.1"/>
    <property type="molecule type" value="Genomic_DNA"/>
</dbReference>
<keyword evidence="2" id="KW-0813">Transport</keyword>
<dbReference type="InterPro" id="IPR011701">
    <property type="entry name" value="MFS"/>
</dbReference>
<dbReference type="AlphaFoldDB" id="A0A1E7DJY1"/>
<evidence type="ECO:0000256" key="3">
    <source>
        <dbReference type="ARBA" id="ARBA00022475"/>
    </source>
</evidence>
<evidence type="ECO:0000256" key="2">
    <source>
        <dbReference type="ARBA" id="ARBA00022448"/>
    </source>
</evidence>